<comment type="cofactor">
    <cofactor evidence="2">
        <name>Mn(2+)</name>
        <dbReference type="ChEBI" id="CHEBI:29035"/>
    </cofactor>
    <text evidence="2">The Mn(2+) ion enhances activity.</text>
</comment>
<dbReference type="FunFam" id="3.30.70.360:FF:000001">
    <property type="entry name" value="N-acetyldiaminopimelate deacetylase"/>
    <property type="match status" value="1"/>
</dbReference>
<dbReference type="EMBL" id="NEVQ01000001">
    <property type="protein sequence ID" value="OZI67638.1"/>
    <property type="molecule type" value="Genomic_DNA"/>
</dbReference>
<dbReference type="GO" id="GO:0019877">
    <property type="term" value="P:diaminopimelate biosynthetic process"/>
    <property type="evidence" value="ECO:0007669"/>
    <property type="project" value="UniProtKB-ARBA"/>
</dbReference>
<comment type="caution">
    <text evidence="4">The sequence shown here is derived from an EMBL/GenBank/DDBJ whole genome shotgun (WGS) entry which is preliminary data.</text>
</comment>
<accession>A0A261V0G0</accession>
<keyword evidence="1 4" id="KW-0378">Hydrolase</keyword>
<protein>
    <submittedName>
        <fullName evidence="4">Amidohydrolase</fullName>
    </submittedName>
</protein>
<dbReference type="PIRSF" id="PIRSF005962">
    <property type="entry name" value="Pept_M20D_amidohydro"/>
    <property type="match status" value="1"/>
</dbReference>
<dbReference type="GO" id="GO:0050118">
    <property type="term" value="F:N-acetyldiaminopimelate deacetylase activity"/>
    <property type="evidence" value="ECO:0007669"/>
    <property type="project" value="UniProtKB-ARBA"/>
</dbReference>
<dbReference type="PANTHER" id="PTHR11014">
    <property type="entry name" value="PEPTIDASE M20 FAMILY MEMBER"/>
    <property type="match status" value="1"/>
</dbReference>
<dbReference type="Gene3D" id="3.40.630.10">
    <property type="entry name" value="Zn peptidases"/>
    <property type="match status" value="1"/>
</dbReference>
<organism evidence="4 5">
    <name type="scientific">Bordetella genomosp. 4</name>
    <dbReference type="NCBI Taxonomy" id="463044"/>
    <lineage>
        <taxon>Bacteria</taxon>
        <taxon>Pseudomonadati</taxon>
        <taxon>Pseudomonadota</taxon>
        <taxon>Betaproteobacteria</taxon>
        <taxon>Burkholderiales</taxon>
        <taxon>Alcaligenaceae</taxon>
        <taxon>Bordetella</taxon>
    </lineage>
</organism>
<keyword evidence="2" id="KW-0479">Metal-binding</keyword>
<dbReference type="InterPro" id="IPR011650">
    <property type="entry name" value="Peptidase_M20_dimer"/>
</dbReference>
<dbReference type="NCBIfam" id="TIGR01891">
    <property type="entry name" value="amidohydrolases"/>
    <property type="match status" value="1"/>
</dbReference>
<dbReference type="InterPro" id="IPR017439">
    <property type="entry name" value="Amidohydrolase"/>
</dbReference>
<dbReference type="Proteomes" id="UP000216885">
    <property type="component" value="Unassembled WGS sequence"/>
</dbReference>
<feature type="domain" description="Peptidase M20 dimerisation" evidence="3">
    <location>
        <begin position="182"/>
        <end position="278"/>
    </location>
</feature>
<dbReference type="Pfam" id="PF01546">
    <property type="entry name" value="Peptidase_M20"/>
    <property type="match status" value="1"/>
</dbReference>
<evidence type="ECO:0000256" key="1">
    <source>
        <dbReference type="ARBA" id="ARBA00022801"/>
    </source>
</evidence>
<dbReference type="PANTHER" id="PTHR11014:SF63">
    <property type="entry name" value="METALLOPEPTIDASE, PUTATIVE (AFU_ORTHOLOGUE AFUA_6G09600)-RELATED"/>
    <property type="match status" value="1"/>
</dbReference>
<keyword evidence="2" id="KW-0464">Manganese</keyword>
<dbReference type="SUPFAM" id="SSF55031">
    <property type="entry name" value="Bacterial exopeptidase dimerisation domain"/>
    <property type="match status" value="1"/>
</dbReference>
<dbReference type="OrthoDB" id="8875216at2"/>
<feature type="binding site" evidence="2">
    <location>
        <position position="132"/>
    </location>
    <ligand>
        <name>Mn(2+)</name>
        <dbReference type="ChEBI" id="CHEBI:29035"/>
        <label>2</label>
    </ligand>
</feature>
<dbReference type="InterPro" id="IPR036264">
    <property type="entry name" value="Bact_exopeptidase_dim_dom"/>
</dbReference>
<reference evidence="4 5" key="1">
    <citation type="submission" date="2017-05" db="EMBL/GenBank/DDBJ databases">
        <title>Complete and WGS of Bordetella genogroups.</title>
        <authorList>
            <person name="Spilker T."/>
            <person name="LiPuma J."/>
        </authorList>
    </citation>
    <scope>NUCLEOTIDE SEQUENCE [LARGE SCALE GENOMIC DNA]</scope>
    <source>
        <strain evidence="4 5">AU9919</strain>
    </source>
</reference>
<proteinExistence type="predicted"/>
<dbReference type="GO" id="GO:0046872">
    <property type="term" value="F:metal ion binding"/>
    <property type="evidence" value="ECO:0007669"/>
    <property type="project" value="UniProtKB-KW"/>
</dbReference>
<feature type="binding site" evidence="2">
    <location>
        <position position="365"/>
    </location>
    <ligand>
        <name>Mn(2+)</name>
        <dbReference type="ChEBI" id="CHEBI:29035"/>
        <label>2</label>
    </ligand>
</feature>
<feature type="binding site" evidence="2">
    <location>
        <position position="97"/>
    </location>
    <ligand>
        <name>Mn(2+)</name>
        <dbReference type="ChEBI" id="CHEBI:29035"/>
        <label>2</label>
    </ligand>
</feature>
<name>A0A261V0G0_9BORD</name>
<dbReference type="SUPFAM" id="SSF53187">
    <property type="entry name" value="Zn-dependent exopeptidases"/>
    <property type="match status" value="1"/>
</dbReference>
<gene>
    <name evidence="4" type="ORF">CAL20_00915</name>
</gene>
<dbReference type="CDD" id="cd05666">
    <property type="entry name" value="M20_Acy1-like"/>
    <property type="match status" value="1"/>
</dbReference>
<dbReference type="RefSeq" id="WP_094824028.1">
    <property type="nucleotide sequence ID" value="NZ_NEVO01000019.1"/>
</dbReference>
<dbReference type="AlphaFoldDB" id="A0A261V0G0"/>
<evidence type="ECO:0000259" key="3">
    <source>
        <dbReference type="Pfam" id="PF07687"/>
    </source>
</evidence>
<dbReference type="Gene3D" id="3.30.70.360">
    <property type="match status" value="1"/>
</dbReference>
<feature type="binding site" evidence="2">
    <location>
        <position position="159"/>
    </location>
    <ligand>
        <name>Mn(2+)</name>
        <dbReference type="ChEBI" id="CHEBI:29035"/>
        <label>2</label>
    </ligand>
</feature>
<sequence>MIELADLDEMIALRRDIHAHPELAYDEHRTAALVAERLRSWGIETHTGIGRTGVVGVLKAGSASRAILLRADMDALPIQEANTFDHRSRHDGKMHGCGHDGHTAMLLAAARYLKQSGGFDGTVYVCFQPAEENGGAGARAMIEDGLFERFPCEAVFGMHNWPGMPAGSFGVCSGPMMAAANAFKITVTGRGGHAAAPQDCDDPVPALFAIGQALQTILTRSKRPLDAAVVSITQVQAGGEVTNIIPGSAWLGGSVRAYSTDVVDLIERRMNELAEPIAAAHGCRAEVYFERRYPALVNTPDETAFCLDVMRDVVGSDQSRVIEPVMASEDFAFMLQAKPGCYVFLGNGDGEHRLAGHGLGPCMLHNTSYDFNDNLIPVGASYWIRLAQRYLA</sequence>
<feature type="binding site" evidence="2">
    <location>
        <position position="99"/>
    </location>
    <ligand>
        <name>Mn(2+)</name>
        <dbReference type="ChEBI" id="CHEBI:29035"/>
        <label>2</label>
    </ligand>
</feature>
<dbReference type="Pfam" id="PF07687">
    <property type="entry name" value="M20_dimer"/>
    <property type="match status" value="1"/>
</dbReference>
<evidence type="ECO:0000313" key="4">
    <source>
        <dbReference type="EMBL" id="OZI67638.1"/>
    </source>
</evidence>
<dbReference type="InterPro" id="IPR002933">
    <property type="entry name" value="Peptidase_M20"/>
</dbReference>
<evidence type="ECO:0000256" key="2">
    <source>
        <dbReference type="PIRSR" id="PIRSR005962-1"/>
    </source>
</evidence>
<keyword evidence="5" id="KW-1185">Reference proteome</keyword>
<evidence type="ECO:0000313" key="5">
    <source>
        <dbReference type="Proteomes" id="UP000216885"/>
    </source>
</evidence>